<dbReference type="GO" id="GO:0005739">
    <property type="term" value="C:mitochondrion"/>
    <property type="evidence" value="ECO:0007669"/>
    <property type="project" value="TreeGrafter"/>
</dbReference>
<organism evidence="4 5">
    <name type="scientific">Ambrosiozyma monospora</name>
    <name type="common">Yeast</name>
    <name type="synonym">Endomycopsis monosporus</name>
    <dbReference type="NCBI Taxonomy" id="43982"/>
    <lineage>
        <taxon>Eukaryota</taxon>
        <taxon>Fungi</taxon>
        <taxon>Dikarya</taxon>
        <taxon>Ascomycota</taxon>
        <taxon>Saccharomycotina</taxon>
        <taxon>Pichiomycetes</taxon>
        <taxon>Pichiales</taxon>
        <taxon>Pichiaceae</taxon>
        <taxon>Ambrosiozyma</taxon>
    </lineage>
</organism>
<dbReference type="EMBL" id="BSXU01003691">
    <property type="protein sequence ID" value="GMG40339.1"/>
    <property type="molecule type" value="Genomic_DNA"/>
</dbReference>
<name>A0A9W6Z0Q2_AMBMO</name>
<keyword evidence="5" id="KW-1185">Reference proteome</keyword>
<keyword evidence="2" id="KW-0560">Oxidoreductase</keyword>
<dbReference type="PANTHER" id="PTHR43765:SF2">
    <property type="entry name" value="2-DEHYDROPANTOATE 2-REDUCTASE"/>
    <property type="match status" value="1"/>
</dbReference>
<dbReference type="Pfam" id="PF02558">
    <property type="entry name" value="ApbA"/>
    <property type="match status" value="1"/>
</dbReference>
<evidence type="ECO:0000256" key="1">
    <source>
        <dbReference type="ARBA" id="ARBA00022857"/>
    </source>
</evidence>
<protein>
    <submittedName>
        <fullName evidence="4">Unnamed protein product</fullName>
    </submittedName>
</protein>
<dbReference type="InterPro" id="IPR050838">
    <property type="entry name" value="Ketopantoate_reductase"/>
</dbReference>
<comment type="caution">
    <text evidence="4">The sequence shown here is derived from an EMBL/GenBank/DDBJ whole genome shotgun (WGS) entry which is preliminary data.</text>
</comment>
<evidence type="ECO:0000256" key="2">
    <source>
        <dbReference type="ARBA" id="ARBA00023002"/>
    </source>
</evidence>
<dbReference type="PANTHER" id="PTHR43765">
    <property type="entry name" value="2-DEHYDROPANTOATE 2-REDUCTASE-RELATED"/>
    <property type="match status" value="1"/>
</dbReference>
<dbReference type="Proteomes" id="UP001165063">
    <property type="component" value="Unassembled WGS sequence"/>
</dbReference>
<dbReference type="AlphaFoldDB" id="A0A9W6Z0Q2"/>
<proteinExistence type="predicted"/>
<gene>
    <name evidence="4" type="ORF">Amon01_000610700</name>
</gene>
<evidence type="ECO:0000259" key="3">
    <source>
        <dbReference type="Pfam" id="PF02558"/>
    </source>
</evidence>
<keyword evidence="1" id="KW-0521">NADP</keyword>
<accession>A0A9W6Z0Q2</accession>
<dbReference type="OrthoDB" id="73846at2759"/>
<sequence>MSKSINVLGIDSHGRFLTCVLSQLHGSTSTPVTQLFTNPALRDEFNKLGNEMVYTNLANKSDYFRFTANANAVLLDEQNVTPRSNSQLHSVIITPNALQNAYTLNKYKQYITPRTTLVFVNPFYKKIHNVVNKVWPEESTRPYVFQALSTHGLKPVNKFDVEQFTMGDFKISACPVSGGFSEFLVGQEQTFSDEEELPEVVCDLIQSPILKATYHPFKDLLVYQLEKLVVDSCLTPLRVLMLGGEKGSLKSEHLEHLVLAHLKEVLGVLKRTSTYKKLSILNPAVRSVLGLERMFDTICNLAVEMYNDGGKADAFDYHSFLEICNSSTGFISVEGKKVKLETPMTDAMLAIVRAKCDTFNENGSDEIPFVR</sequence>
<dbReference type="GO" id="GO:0050661">
    <property type="term" value="F:NADP binding"/>
    <property type="evidence" value="ECO:0007669"/>
    <property type="project" value="TreeGrafter"/>
</dbReference>
<evidence type="ECO:0000313" key="4">
    <source>
        <dbReference type="EMBL" id="GMG40339.1"/>
    </source>
</evidence>
<dbReference type="InterPro" id="IPR013332">
    <property type="entry name" value="KPR_N"/>
</dbReference>
<dbReference type="GO" id="GO:0008677">
    <property type="term" value="F:2-dehydropantoate 2-reductase activity"/>
    <property type="evidence" value="ECO:0007669"/>
    <property type="project" value="TreeGrafter"/>
</dbReference>
<feature type="domain" description="Ketopantoate reductase N-terminal" evidence="3">
    <location>
        <begin position="5"/>
        <end position="173"/>
    </location>
</feature>
<reference evidence="4" key="1">
    <citation type="submission" date="2023-04" db="EMBL/GenBank/DDBJ databases">
        <title>Ambrosiozyma monospora NBRC 1965.</title>
        <authorList>
            <person name="Ichikawa N."/>
            <person name="Sato H."/>
            <person name="Tonouchi N."/>
        </authorList>
    </citation>
    <scope>NUCLEOTIDE SEQUENCE</scope>
    <source>
        <strain evidence="4">NBRC 1965</strain>
    </source>
</reference>
<evidence type="ECO:0000313" key="5">
    <source>
        <dbReference type="Proteomes" id="UP001165063"/>
    </source>
</evidence>